<dbReference type="GO" id="GO:0047465">
    <property type="term" value="F:N-acylglucosamine-6-phosphate 2-epimerase activity"/>
    <property type="evidence" value="ECO:0007669"/>
    <property type="project" value="UniProtKB-EC"/>
</dbReference>
<dbReference type="InterPro" id="IPR007260">
    <property type="entry name" value="NanE"/>
</dbReference>
<comment type="function">
    <text evidence="2 6">Converts N-acetylmannosamine-6-phosphate (ManNAc-6-P) to N-acetylglucosamine-6-phosphate (GlcNAc-6-P).</text>
</comment>
<evidence type="ECO:0000256" key="3">
    <source>
        <dbReference type="ARBA" id="ARBA00005081"/>
    </source>
</evidence>
<evidence type="ECO:0000256" key="6">
    <source>
        <dbReference type="HAMAP-Rule" id="MF_01235"/>
    </source>
</evidence>
<keyword evidence="8" id="KW-1185">Reference proteome</keyword>
<dbReference type="PANTHER" id="PTHR36204:SF1">
    <property type="entry name" value="N-ACETYLMANNOSAMINE-6-PHOSPHATE 2-EPIMERASE-RELATED"/>
    <property type="match status" value="1"/>
</dbReference>
<proteinExistence type="inferred from homology"/>
<dbReference type="EC" id="5.1.3.9" evidence="6"/>
<comment type="caution">
    <text evidence="7">The sequence shown here is derived from an EMBL/GenBank/DDBJ whole genome shotgun (WGS) entry which is preliminary data.</text>
</comment>
<comment type="similarity">
    <text evidence="6">Belongs to the NanE family.</text>
</comment>
<keyword evidence="4 6" id="KW-0413">Isomerase</keyword>
<dbReference type="HAMAP" id="MF_01235">
    <property type="entry name" value="ManNAc6P_epimer"/>
    <property type="match status" value="1"/>
</dbReference>
<dbReference type="InterPro" id="IPR013785">
    <property type="entry name" value="Aldolase_TIM"/>
</dbReference>
<evidence type="ECO:0000256" key="4">
    <source>
        <dbReference type="ARBA" id="ARBA00023235"/>
    </source>
</evidence>
<name>A0ABW0SF78_9RHOB</name>
<evidence type="ECO:0000313" key="7">
    <source>
        <dbReference type="EMBL" id="MFC5567447.1"/>
    </source>
</evidence>
<dbReference type="Proteomes" id="UP001596056">
    <property type="component" value="Unassembled WGS sequence"/>
</dbReference>
<organism evidence="7 8">
    <name type="scientific">Rubellimicrobium aerolatum</name>
    <dbReference type="NCBI Taxonomy" id="490979"/>
    <lineage>
        <taxon>Bacteria</taxon>
        <taxon>Pseudomonadati</taxon>
        <taxon>Pseudomonadota</taxon>
        <taxon>Alphaproteobacteria</taxon>
        <taxon>Rhodobacterales</taxon>
        <taxon>Roseobacteraceae</taxon>
        <taxon>Rubellimicrobium</taxon>
    </lineage>
</organism>
<dbReference type="InterPro" id="IPR011060">
    <property type="entry name" value="RibuloseP-bd_barrel"/>
</dbReference>
<evidence type="ECO:0000313" key="8">
    <source>
        <dbReference type="Proteomes" id="UP001596056"/>
    </source>
</evidence>
<evidence type="ECO:0000256" key="5">
    <source>
        <dbReference type="ARBA" id="ARBA00023277"/>
    </source>
</evidence>
<dbReference type="PANTHER" id="PTHR36204">
    <property type="entry name" value="N-ACETYLMANNOSAMINE-6-PHOSPHATE 2-EPIMERASE-RELATED"/>
    <property type="match status" value="1"/>
</dbReference>
<sequence>MTTLLDKLTGALVVSCQAEPGLPLDRPDHIAALAASAVLGGATAVRIQGAPNIRAVRAAVAVPVIGLVKVVRPGTDVYITPTFDDIDAVVEAGAHIVAFDATDRLRPVDVPALVARVRAWNRLSMADVSTVAEGRAAYAAGADVVGTTMAGYTPTTRNDGGPDFTLMIELARAGVPFVAEGRVRTPEEAARCLELGARFVVVGGAITRPDVITRRFADHIKVAAPRPAAREVHQ</sequence>
<comment type="pathway">
    <text evidence="3 6">Amino-sugar metabolism; N-acetylneuraminate degradation; D-fructose 6-phosphate from N-acetylneuraminate: step 3/5.</text>
</comment>
<comment type="catalytic activity">
    <reaction evidence="1 6">
        <text>an N-acyl-D-glucosamine 6-phosphate = an N-acyl-D-mannosamine 6-phosphate</text>
        <dbReference type="Rhea" id="RHEA:23932"/>
        <dbReference type="ChEBI" id="CHEBI:57599"/>
        <dbReference type="ChEBI" id="CHEBI:57666"/>
        <dbReference type="EC" id="5.1.3.9"/>
    </reaction>
</comment>
<evidence type="ECO:0000256" key="1">
    <source>
        <dbReference type="ARBA" id="ARBA00000056"/>
    </source>
</evidence>
<dbReference type="Gene3D" id="3.20.20.70">
    <property type="entry name" value="Aldolase class I"/>
    <property type="match status" value="1"/>
</dbReference>
<accession>A0ABW0SF78</accession>
<dbReference type="SUPFAM" id="SSF51366">
    <property type="entry name" value="Ribulose-phoshate binding barrel"/>
    <property type="match status" value="1"/>
</dbReference>
<dbReference type="Pfam" id="PF04131">
    <property type="entry name" value="NanE"/>
    <property type="match status" value="1"/>
</dbReference>
<keyword evidence="5 6" id="KW-0119">Carbohydrate metabolism</keyword>
<dbReference type="NCBIfam" id="NF002231">
    <property type="entry name" value="PRK01130.1"/>
    <property type="match status" value="1"/>
</dbReference>
<evidence type="ECO:0000256" key="2">
    <source>
        <dbReference type="ARBA" id="ARBA00002147"/>
    </source>
</evidence>
<protein>
    <recommendedName>
        <fullName evidence="6">Putative N-acetylmannosamine-6-phosphate 2-epimerase</fullName>
        <ecNumber evidence="6">5.1.3.9</ecNumber>
    </recommendedName>
    <alternativeName>
        <fullName evidence="6">ManNAc-6-P epimerase</fullName>
    </alternativeName>
</protein>
<dbReference type="RefSeq" id="WP_209842042.1">
    <property type="nucleotide sequence ID" value="NZ_JAGGJP010000013.1"/>
</dbReference>
<gene>
    <name evidence="6" type="primary">nanE</name>
    <name evidence="7" type="ORF">ACFPOC_13620</name>
</gene>
<dbReference type="EMBL" id="JBHSNA010000014">
    <property type="protein sequence ID" value="MFC5567447.1"/>
    <property type="molecule type" value="Genomic_DNA"/>
</dbReference>
<dbReference type="CDD" id="cd04729">
    <property type="entry name" value="NanE"/>
    <property type="match status" value="1"/>
</dbReference>
<reference evidence="8" key="1">
    <citation type="journal article" date="2019" name="Int. J. Syst. Evol. Microbiol.">
        <title>The Global Catalogue of Microorganisms (GCM) 10K type strain sequencing project: providing services to taxonomists for standard genome sequencing and annotation.</title>
        <authorList>
            <consortium name="The Broad Institute Genomics Platform"/>
            <consortium name="The Broad Institute Genome Sequencing Center for Infectious Disease"/>
            <person name="Wu L."/>
            <person name="Ma J."/>
        </authorList>
    </citation>
    <scope>NUCLEOTIDE SEQUENCE [LARGE SCALE GENOMIC DNA]</scope>
    <source>
        <strain evidence="8">KACC 11588</strain>
    </source>
</reference>